<dbReference type="CDD" id="cd07302">
    <property type="entry name" value="CHD"/>
    <property type="match status" value="1"/>
</dbReference>
<dbReference type="Gene3D" id="1.10.510.10">
    <property type="entry name" value="Transferase(Phosphotransferase) domain 1"/>
    <property type="match status" value="1"/>
</dbReference>
<dbReference type="PANTHER" id="PTHR11920">
    <property type="entry name" value="GUANYLYL CYCLASE"/>
    <property type="match status" value="1"/>
</dbReference>
<sequence length="1139" mass="128811">MELSKTCYQVLMFASVAAWLLWQPVTSSNDGSCFPPAFAQEGKEIPEDQKHTIHLWVILPPDTASLVLPVVCLAKKELLVLGSKGPLPNGWKINVVFRSSNGSVAVAMRAALKLLYENPNVGERSFSDGPTDLRCATKSNECDVGVFLGSTNNYELDYIASFATRFNIPTFSTAGRSKTFSDPKYKSLYRLQGDYYQLAQSVLSIMNKWNWKIVYLLYEDDKKEVCSKAMQAIKDRIDKKKVAFCGVDSSTSEYSLKGNCANKIDPQNATSYGADSKTLENSGKGGFLKESDLKKVFDNIAENARIVFVCILNSSLLEQVAREANNRGSDYAFIYLDLGFGTPDDYRPWTEKAVDTSRPSPKLVLTSQVPVEYSTEYQRARDAYGGQEEWVQTCSNDLDKLPSNSQAAAPASSSVDSFYDSVWLYVEALNRTLSRQLQNCSNFKEEILVELNRTLSRNHSCANLKEKILVELNSSYTSRLTNRNFRVENRTIPTSYFLMMLNQDASSYETVVNISYRNDDNASWDFEYNSEKYKPPKDKPICGFKGDECLLYYLIGAVIFLFCCASCIYALVWRRKRRARRVWQISLKDLQLSNSGDGRKGSSAGSTTSLVSLACNHFTAEERYKGQRVFIKRLPKRRIAVSSAMTIELQNLKLLKNDNVVQFMGACFENDLNLMVLELCPRGSLHRMLQQHTQVVRDDTMKFSLLRDLLQGLNFLHKSALKMHGNLKSSNCVIDSRFVLKLSGFGLLSFRNDDYQERGESCDRAGKLWRAPEVLRSGPGQLSPEDAQMADVYSFGIIMNEIFSCAGTFPTDEDVTYSEILRRVEHEDNPPFRPLVAEEDIPHPEIVDLIRMCWDQNQKMRPPLHYISQTIKQNSKGYSSSNVVDNLIRRLENYAQNLENEVHEQTLSFLEEKRKWENLLHEVLPKSVAQKIINQQNNNRKLDVAESFECVTIYFSDIVDFAKISASSDPMQIVDLLNELYSLFDDTISKFDVYKVETIGDAYVVASGLPTKNGMLHLREIARMSLALLDAVRSFKSDALPEQKLEIRIGINSGRCVAGVVGENKPRYCIFGDTVNTASRMESSGEPMKIHVSDSTHSLLQQHHPQFLLERRGPIAIKGKGTMVTYWLLGEISENRAPM</sequence>
<name>A0A979FJW1_HYAAZ</name>
<comment type="subcellular location">
    <subcellularLocation>
        <location evidence="2">Membrane</location>
        <topology evidence="2">Single-pass type I membrane protein</topology>
    </subcellularLocation>
</comment>
<evidence type="ECO:0000256" key="16">
    <source>
        <dbReference type="SAM" id="Coils"/>
    </source>
</evidence>
<dbReference type="Gene3D" id="3.30.70.1230">
    <property type="entry name" value="Nucleotide cyclase"/>
    <property type="match status" value="1"/>
</dbReference>
<keyword evidence="13 15" id="KW-0141">cGMP biosynthesis</keyword>
<dbReference type="GO" id="GO:0001653">
    <property type="term" value="F:peptide receptor activity"/>
    <property type="evidence" value="ECO:0007669"/>
    <property type="project" value="TreeGrafter"/>
</dbReference>
<dbReference type="Proteomes" id="UP000694843">
    <property type="component" value="Unplaced"/>
</dbReference>
<evidence type="ECO:0000256" key="3">
    <source>
        <dbReference type="ARBA" id="ARBA00012202"/>
    </source>
</evidence>
<evidence type="ECO:0000256" key="17">
    <source>
        <dbReference type="SAM" id="Phobius"/>
    </source>
</evidence>
<evidence type="ECO:0000256" key="8">
    <source>
        <dbReference type="ARBA" id="ARBA00023134"/>
    </source>
</evidence>
<keyword evidence="9 17" id="KW-0472">Membrane</keyword>
<evidence type="ECO:0000256" key="1">
    <source>
        <dbReference type="ARBA" id="ARBA00001436"/>
    </source>
</evidence>
<evidence type="ECO:0000256" key="13">
    <source>
        <dbReference type="ARBA" id="ARBA00023293"/>
    </source>
</evidence>
<keyword evidence="21" id="KW-1185">Reference proteome</keyword>
<evidence type="ECO:0000256" key="10">
    <source>
        <dbReference type="ARBA" id="ARBA00023170"/>
    </source>
</evidence>
<evidence type="ECO:0000256" key="18">
    <source>
        <dbReference type="SAM" id="SignalP"/>
    </source>
</evidence>
<keyword evidence="11" id="KW-0325">Glycoprotein</keyword>
<feature type="domain" description="Guanylate cyclase" evidence="20">
    <location>
        <begin position="952"/>
        <end position="1082"/>
    </location>
</feature>
<dbReference type="FunFam" id="3.30.70.1230:FF:000004">
    <property type="entry name" value="Guanylate cyclase"/>
    <property type="match status" value="1"/>
</dbReference>
<evidence type="ECO:0000259" key="19">
    <source>
        <dbReference type="PROSITE" id="PS50011"/>
    </source>
</evidence>
<dbReference type="Pfam" id="PF07714">
    <property type="entry name" value="PK_Tyr_Ser-Thr"/>
    <property type="match status" value="1"/>
</dbReference>
<feature type="domain" description="Protein kinase" evidence="19">
    <location>
        <begin position="589"/>
        <end position="871"/>
    </location>
</feature>
<feature type="signal peptide" evidence="18">
    <location>
        <begin position="1"/>
        <end position="27"/>
    </location>
</feature>
<dbReference type="GO" id="GO:0004672">
    <property type="term" value="F:protein kinase activity"/>
    <property type="evidence" value="ECO:0007669"/>
    <property type="project" value="InterPro"/>
</dbReference>
<keyword evidence="12 14" id="KW-0456">Lyase</keyword>
<dbReference type="RefSeq" id="XP_047736832.1">
    <property type="nucleotide sequence ID" value="XM_047880876.1"/>
</dbReference>
<gene>
    <name evidence="22" type="primary">LOC108675882</name>
</gene>
<comment type="similarity">
    <text evidence="14">Belongs to the adenylyl cyclase class-4/guanylyl cyclase family.</text>
</comment>
<dbReference type="PROSITE" id="PS00452">
    <property type="entry name" value="GUANYLATE_CYCLASE_1"/>
    <property type="match status" value="1"/>
</dbReference>
<dbReference type="PROSITE" id="PS50011">
    <property type="entry name" value="PROTEIN_KINASE_DOM"/>
    <property type="match status" value="1"/>
</dbReference>
<evidence type="ECO:0000256" key="6">
    <source>
        <dbReference type="ARBA" id="ARBA00022741"/>
    </source>
</evidence>
<accession>A0A979FJW1</accession>
<dbReference type="InterPro" id="IPR001054">
    <property type="entry name" value="A/G_cyclase"/>
</dbReference>
<dbReference type="InterPro" id="IPR011009">
    <property type="entry name" value="Kinase-like_dom_sf"/>
</dbReference>
<keyword evidence="10 22" id="KW-0675">Receptor</keyword>
<dbReference type="InterPro" id="IPR018297">
    <property type="entry name" value="A/G_cyclase_CS"/>
</dbReference>
<proteinExistence type="inferred from homology"/>
<feature type="coiled-coil region" evidence="16">
    <location>
        <begin position="881"/>
        <end position="908"/>
    </location>
</feature>
<keyword evidence="7 17" id="KW-1133">Transmembrane helix</keyword>
<evidence type="ECO:0000256" key="5">
    <source>
        <dbReference type="ARBA" id="ARBA00022729"/>
    </source>
</evidence>
<evidence type="ECO:0000256" key="14">
    <source>
        <dbReference type="RuleBase" id="RU000405"/>
    </source>
</evidence>
<dbReference type="SUPFAM" id="SSF56112">
    <property type="entry name" value="Protein kinase-like (PK-like)"/>
    <property type="match status" value="1"/>
</dbReference>
<dbReference type="GO" id="GO:0004383">
    <property type="term" value="F:guanylate cyclase activity"/>
    <property type="evidence" value="ECO:0007669"/>
    <property type="project" value="UniProtKB-EC"/>
</dbReference>
<keyword evidence="5 18" id="KW-0732">Signal</keyword>
<dbReference type="GO" id="GO:0004016">
    <property type="term" value="F:adenylate cyclase activity"/>
    <property type="evidence" value="ECO:0007669"/>
    <property type="project" value="TreeGrafter"/>
</dbReference>
<dbReference type="Pfam" id="PF00211">
    <property type="entry name" value="Guanylate_cyc"/>
    <property type="match status" value="1"/>
</dbReference>
<dbReference type="InterPro" id="IPR050401">
    <property type="entry name" value="Cyclic_nucleotide_synthase"/>
</dbReference>
<dbReference type="InterPro" id="IPR001245">
    <property type="entry name" value="Ser-Thr/Tyr_kinase_cat_dom"/>
</dbReference>
<evidence type="ECO:0000256" key="12">
    <source>
        <dbReference type="ARBA" id="ARBA00023239"/>
    </source>
</evidence>
<dbReference type="GeneID" id="108675882"/>
<keyword evidence="6" id="KW-0547">Nucleotide-binding</keyword>
<dbReference type="PROSITE" id="PS50125">
    <property type="entry name" value="GUANYLATE_CYCLASE_2"/>
    <property type="match status" value="1"/>
</dbReference>
<dbReference type="Pfam" id="PF01094">
    <property type="entry name" value="ANF_receptor"/>
    <property type="match status" value="1"/>
</dbReference>
<dbReference type="SMART" id="SM00044">
    <property type="entry name" value="CYCc"/>
    <property type="match status" value="1"/>
</dbReference>
<dbReference type="OrthoDB" id="1890790at2759"/>
<keyword evidence="16" id="KW-0175">Coiled coil</keyword>
<dbReference type="InterPro" id="IPR028082">
    <property type="entry name" value="Peripla_BP_I"/>
</dbReference>
<evidence type="ECO:0000313" key="21">
    <source>
        <dbReference type="Proteomes" id="UP000694843"/>
    </source>
</evidence>
<evidence type="ECO:0000256" key="9">
    <source>
        <dbReference type="ARBA" id="ARBA00023136"/>
    </source>
</evidence>
<evidence type="ECO:0000256" key="2">
    <source>
        <dbReference type="ARBA" id="ARBA00004479"/>
    </source>
</evidence>
<dbReference type="EC" id="4.6.1.2" evidence="3 15"/>
<feature type="transmembrane region" description="Helical" evidence="17">
    <location>
        <begin position="550"/>
        <end position="572"/>
    </location>
</feature>
<reference evidence="22" key="1">
    <citation type="submission" date="2025-08" db="UniProtKB">
        <authorList>
            <consortium name="RefSeq"/>
        </authorList>
    </citation>
    <scope>IDENTIFICATION</scope>
    <source>
        <tissue evidence="22">Whole organism</tissue>
    </source>
</reference>
<dbReference type="GO" id="GO:0005525">
    <property type="term" value="F:GTP binding"/>
    <property type="evidence" value="ECO:0007669"/>
    <property type="project" value="UniProtKB-KW"/>
</dbReference>
<dbReference type="InterPro" id="IPR000719">
    <property type="entry name" value="Prot_kinase_dom"/>
</dbReference>
<dbReference type="GO" id="GO:0035556">
    <property type="term" value="P:intracellular signal transduction"/>
    <property type="evidence" value="ECO:0007669"/>
    <property type="project" value="InterPro"/>
</dbReference>
<keyword evidence="4 17" id="KW-0812">Transmembrane</keyword>
<organism evidence="21 22">
    <name type="scientific">Hyalella azteca</name>
    <name type="common">Amphipod</name>
    <dbReference type="NCBI Taxonomy" id="294128"/>
    <lineage>
        <taxon>Eukaryota</taxon>
        <taxon>Metazoa</taxon>
        <taxon>Ecdysozoa</taxon>
        <taxon>Arthropoda</taxon>
        <taxon>Crustacea</taxon>
        <taxon>Multicrustacea</taxon>
        <taxon>Malacostraca</taxon>
        <taxon>Eumalacostraca</taxon>
        <taxon>Peracarida</taxon>
        <taxon>Amphipoda</taxon>
        <taxon>Senticaudata</taxon>
        <taxon>Talitrida</taxon>
        <taxon>Talitroidea</taxon>
        <taxon>Hyalellidae</taxon>
        <taxon>Hyalella</taxon>
    </lineage>
</organism>
<evidence type="ECO:0000313" key="22">
    <source>
        <dbReference type="RefSeq" id="XP_047736832.1"/>
    </source>
</evidence>
<feature type="chain" id="PRO_5036916866" description="Guanylate cyclase" evidence="18">
    <location>
        <begin position="28"/>
        <end position="1139"/>
    </location>
</feature>
<keyword evidence="8" id="KW-0342">GTP-binding</keyword>
<dbReference type="AlphaFoldDB" id="A0A979FJW1"/>
<dbReference type="GO" id="GO:0005886">
    <property type="term" value="C:plasma membrane"/>
    <property type="evidence" value="ECO:0007669"/>
    <property type="project" value="TreeGrafter"/>
</dbReference>
<dbReference type="Gene3D" id="3.40.50.2300">
    <property type="match status" value="1"/>
</dbReference>
<dbReference type="InterPro" id="IPR001828">
    <property type="entry name" value="ANF_lig-bd_rcpt"/>
</dbReference>
<evidence type="ECO:0000256" key="15">
    <source>
        <dbReference type="RuleBase" id="RU003431"/>
    </source>
</evidence>
<protein>
    <recommendedName>
        <fullName evidence="3 15">Guanylate cyclase</fullName>
        <ecNumber evidence="3 15">4.6.1.2</ecNumber>
    </recommendedName>
</protein>
<dbReference type="PANTHER" id="PTHR11920:SF499">
    <property type="entry name" value="GUANYLATE CYCLASE DOMAIN-CONTAINING PROTEIN"/>
    <property type="match status" value="1"/>
</dbReference>
<evidence type="ECO:0000256" key="4">
    <source>
        <dbReference type="ARBA" id="ARBA00022692"/>
    </source>
</evidence>
<dbReference type="GO" id="GO:0007168">
    <property type="term" value="P:receptor guanylyl cyclase signaling pathway"/>
    <property type="evidence" value="ECO:0007669"/>
    <property type="project" value="TreeGrafter"/>
</dbReference>
<comment type="catalytic activity">
    <reaction evidence="1 15">
        <text>GTP = 3',5'-cyclic GMP + diphosphate</text>
        <dbReference type="Rhea" id="RHEA:13665"/>
        <dbReference type="ChEBI" id="CHEBI:33019"/>
        <dbReference type="ChEBI" id="CHEBI:37565"/>
        <dbReference type="ChEBI" id="CHEBI:57746"/>
        <dbReference type="EC" id="4.6.1.2"/>
    </reaction>
</comment>
<dbReference type="InterPro" id="IPR029787">
    <property type="entry name" value="Nucleotide_cyclase"/>
</dbReference>
<dbReference type="SUPFAM" id="SSF53822">
    <property type="entry name" value="Periplasmic binding protein-like I"/>
    <property type="match status" value="2"/>
</dbReference>
<evidence type="ECO:0000256" key="7">
    <source>
        <dbReference type="ARBA" id="ARBA00022989"/>
    </source>
</evidence>
<dbReference type="SUPFAM" id="SSF55073">
    <property type="entry name" value="Nucleotide cyclase"/>
    <property type="match status" value="1"/>
</dbReference>
<dbReference type="GO" id="GO:0005524">
    <property type="term" value="F:ATP binding"/>
    <property type="evidence" value="ECO:0007669"/>
    <property type="project" value="InterPro"/>
</dbReference>
<evidence type="ECO:0000259" key="20">
    <source>
        <dbReference type="PROSITE" id="PS50125"/>
    </source>
</evidence>
<evidence type="ECO:0000256" key="11">
    <source>
        <dbReference type="ARBA" id="ARBA00023180"/>
    </source>
</evidence>